<comment type="caution">
    <text evidence="1">The sequence shown here is derived from an EMBL/GenBank/DDBJ whole genome shotgun (WGS) entry which is preliminary data.</text>
</comment>
<evidence type="ECO:0000313" key="1">
    <source>
        <dbReference type="EMBL" id="CAG9530281.1"/>
    </source>
</evidence>
<dbReference type="AlphaFoldDB" id="A0A8J2MHZ7"/>
<dbReference type="Proteomes" id="UP000746747">
    <property type="component" value="Unassembled WGS sequence"/>
</dbReference>
<sequence length="146" mass="16799">MDKNAVNDIEMDGKFIADSYIYEISSPNNSGYFALQAIRSTVRLHYVQSTGYYAVHILSDTLKNGFYQYFVTLSTIPEMIERKEQIIHANTTIQDISKEKQKLELFTKLTTTTYSENLSTPKSFTVIERNNDIINFDDQFIVNTNG</sequence>
<gene>
    <name evidence="1" type="ORF">CJOHNSTONI_LOCUS794</name>
</gene>
<protein>
    <submittedName>
        <fullName evidence="1">Uncharacterized protein</fullName>
    </submittedName>
</protein>
<organism evidence="1 2">
    <name type="scientific">Cercopithifilaria johnstoni</name>
    <dbReference type="NCBI Taxonomy" id="2874296"/>
    <lineage>
        <taxon>Eukaryota</taxon>
        <taxon>Metazoa</taxon>
        <taxon>Ecdysozoa</taxon>
        <taxon>Nematoda</taxon>
        <taxon>Chromadorea</taxon>
        <taxon>Rhabditida</taxon>
        <taxon>Spirurina</taxon>
        <taxon>Spiruromorpha</taxon>
        <taxon>Filarioidea</taxon>
        <taxon>Onchocercidae</taxon>
        <taxon>Cercopithifilaria</taxon>
    </lineage>
</organism>
<dbReference type="OrthoDB" id="10431353at2759"/>
<proteinExistence type="predicted"/>
<dbReference type="EMBL" id="CAKAEH010000222">
    <property type="protein sequence ID" value="CAG9530281.1"/>
    <property type="molecule type" value="Genomic_DNA"/>
</dbReference>
<name>A0A8J2MHZ7_9BILA</name>
<accession>A0A8J2MHZ7</accession>
<keyword evidence="2" id="KW-1185">Reference proteome</keyword>
<evidence type="ECO:0000313" key="2">
    <source>
        <dbReference type="Proteomes" id="UP000746747"/>
    </source>
</evidence>
<reference evidence="1" key="1">
    <citation type="submission" date="2021-09" db="EMBL/GenBank/DDBJ databases">
        <authorList>
            <consortium name="Pathogen Informatics"/>
        </authorList>
    </citation>
    <scope>NUCLEOTIDE SEQUENCE</scope>
</reference>